<dbReference type="Pfam" id="PF03992">
    <property type="entry name" value="ABM"/>
    <property type="match status" value="1"/>
</dbReference>
<dbReference type="PROSITE" id="PS51725">
    <property type="entry name" value="ABM"/>
    <property type="match status" value="1"/>
</dbReference>
<keyword evidence="3" id="KW-1185">Reference proteome</keyword>
<evidence type="ECO:0000259" key="1">
    <source>
        <dbReference type="PROSITE" id="PS51725"/>
    </source>
</evidence>
<gene>
    <name evidence="2" type="ORF">BJ978_000919</name>
</gene>
<dbReference type="EMBL" id="JAMZDY010000001">
    <property type="protein sequence ID" value="MCP2370243.1"/>
    <property type="molecule type" value="Genomic_DNA"/>
</dbReference>
<dbReference type="AlphaFoldDB" id="A0A9X2GZL2"/>
<sequence>MTEVQQADAAGPVVRLIAEFTALPGHEEEVERLLLGLAADVRREPGCLGFEPHRVVAPPATVDVAAGPAPVGSRFIVTEEYRDAEAFAAHLSAPYGAVFNAALVPLIVEDGSVLTFLSRD</sequence>
<evidence type="ECO:0000313" key="3">
    <source>
        <dbReference type="Proteomes" id="UP001139722"/>
    </source>
</evidence>
<dbReference type="RefSeq" id="WP_156998571.1">
    <property type="nucleotide sequence ID" value="NZ_BAAANU010000029.1"/>
</dbReference>
<protein>
    <submittedName>
        <fullName evidence="2">Quinol monooxygenase YgiN</fullName>
    </submittedName>
</protein>
<organism evidence="2 3">
    <name type="scientific">Agromyces terreus</name>
    <dbReference type="NCBI Taxonomy" id="424795"/>
    <lineage>
        <taxon>Bacteria</taxon>
        <taxon>Bacillati</taxon>
        <taxon>Actinomycetota</taxon>
        <taxon>Actinomycetes</taxon>
        <taxon>Micrococcales</taxon>
        <taxon>Microbacteriaceae</taxon>
        <taxon>Agromyces</taxon>
    </lineage>
</organism>
<dbReference type="Gene3D" id="3.30.70.100">
    <property type="match status" value="1"/>
</dbReference>
<name>A0A9X2GZL2_9MICO</name>
<dbReference type="Proteomes" id="UP001139722">
    <property type="component" value="Unassembled WGS sequence"/>
</dbReference>
<accession>A0A9X2GZL2</accession>
<feature type="domain" description="ABM" evidence="1">
    <location>
        <begin position="14"/>
        <end position="116"/>
    </location>
</feature>
<proteinExistence type="predicted"/>
<dbReference type="InterPro" id="IPR007138">
    <property type="entry name" value="ABM_dom"/>
</dbReference>
<dbReference type="SUPFAM" id="SSF54909">
    <property type="entry name" value="Dimeric alpha+beta barrel"/>
    <property type="match status" value="1"/>
</dbReference>
<evidence type="ECO:0000313" key="2">
    <source>
        <dbReference type="EMBL" id="MCP2370243.1"/>
    </source>
</evidence>
<dbReference type="InterPro" id="IPR011008">
    <property type="entry name" value="Dimeric_a/b-barrel"/>
</dbReference>
<reference evidence="2" key="1">
    <citation type="submission" date="2022-06" db="EMBL/GenBank/DDBJ databases">
        <title>Sequencing the genomes of 1000 actinobacteria strains.</title>
        <authorList>
            <person name="Klenk H.-P."/>
        </authorList>
    </citation>
    <scope>NUCLEOTIDE SEQUENCE</scope>
    <source>
        <strain evidence="2">DSM 22016</strain>
    </source>
</reference>
<keyword evidence="2" id="KW-0560">Oxidoreductase</keyword>
<keyword evidence="2" id="KW-0503">Monooxygenase</keyword>
<comment type="caution">
    <text evidence="2">The sequence shown here is derived from an EMBL/GenBank/DDBJ whole genome shotgun (WGS) entry which is preliminary data.</text>
</comment>
<dbReference type="OrthoDB" id="3695636at2"/>
<dbReference type="GO" id="GO:0004497">
    <property type="term" value="F:monooxygenase activity"/>
    <property type="evidence" value="ECO:0007669"/>
    <property type="project" value="UniProtKB-KW"/>
</dbReference>